<organism evidence="6 7">
    <name type="scientific">Sphingobium herbicidovorans (strain ATCC 700291 / DSM 11019 / CCUG 56400 / KCTC 2939 / LMG 18315 / NBRC 16415 / MH)</name>
    <name type="common">Sphingomonas herbicidovorans</name>
    <dbReference type="NCBI Taxonomy" id="1219045"/>
    <lineage>
        <taxon>Bacteria</taxon>
        <taxon>Pseudomonadati</taxon>
        <taxon>Pseudomonadota</taxon>
        <taxon>Alphaproteobacteria</taxon>
        <taxon>Sphingomonadales</taxon>
        <taxon>Sphingomonadaceae</taxon>
        <taxon>Sphingobium</taxon>
    </lineage>
</organism>
<proteinExistence type="inferred from homology"/>
<feature type="domain" description="Transglycosylase SLT" evidence="5">
    <location>
        <begin position="161"/>
        <end position="250"/>
    </location>
</feature>
<keyword evidence="4" id="KW-0732">Signal</keyword>
<comment type="similarity">
    <text evidence="2">Belongs to the virb1 family.</text>
</comment>
<dbReference type="eggNOG" id="COG0741">
    <property type="taxonomic scope" value="Bacteria"/>
</dbReference>
<gene>
    <name evidence="6" type="ORF">BV98_001335</name>
</gene>
<reference evidence="6" key="1">
    <citation type="submission" date="2014-08" db="EMBL/GenBank/DDBJ databases">
        <title>Draft genome sequences of Sphingobium herbicidovorans.</title>
        <authorList>
            <person name="Gan H.M."/>
            <person name="Gan H.Y."/>
            <person name="Savka M.A."/>
        </authorList>
    </citation>
    <scope>NUCLEOTIDE SEQUENCE [LARGE SCALE GENOMIC DNA]</scope>
    <source>
        <strain evidence="6">NBRC 16415</strain>
    </source>
</reference>
<dbReference type="PANTHER" id="PTHR37423">
    <property type="entry name" value="SOLUBLE LYTIC MUREIN TRANSGLYCOSYLASE-RELATED"/>
    <property type="match status" value="1"/>
</dbReference>
<evidence type="ECO:0000256" key="3">
    <source>
        <dbReference type="SAM" id="MobiDB-lite"/>
    </source>
</evidence>
<sequence length="301" mass="33169">MNFKLAPVALIGALASTPTLARDSAGRTVQLITLTRSPPIDVRQPRSDPENENPFSPIFKPTIAPGAEAFRIHDLSRRWVEFQMASSISQPSERSVPTYAASSMTDRLAIPTWMRNGSSLPSMVVPSYTPGCNRLGYRPTGFLAPAAERRRQSYFALMSSIACEHGLPTGLFDAMIIQESRYNPLALSPKRAFGLAQLMPGTATMLGVNRFDVVDNLRGGARYLRSHLDQFRRYDLALAAYNAGPGSVRNGQVPAFRETRGYVANILDFWRRLSAPLPAQHLKLPRTAEAKFGRSATLSVF</sequence>
<keyword evidence="7" id="KW-1185">Reference proteome</keyword>
<evidence type="ECO:0000256" key="1">
    <source>
        <dbReference type="ARBA" id="ARBA00007734"/>
    </source>
</evidence>
<dbReference type="Proteomes" id="UP000024284">
    <property type="component" value="Unassembled WGS sequence"/>
</dbReference>
<evidence type="ECO:0000259" key="5">
    <source>
        <dbReference type="Pfam" id="PF01464"/>
    </source>
</evidence>
<comment type="caution">
    <text evidence="6">The sequence shown here is derived from an EMBL/GenBank/DDBJ whole genome shotgun (WGS) entry which is preliminary data.</text>
</comment>
<dbReference type="InterPro" id="IPR008258">
    <property type="entry name" value="Transglycosylase_SLT_dom_1"/>
</dbReference>
<evidence type="ECO:0000256" key="2">
    <source>
        <dbReference type="ARBA" id="ARBA00009387"/>
    </source>
</evidence>
<dbReference type="STRING" id="76947.GCA_002080435_04013"/>
<dbReference type="PANTHER" id="PTHR37423:SF2">
    <property type="entry name" value="MEMBRANE-BOUND LYTIC MUREIN TRANSGLYCOSYLASE C"/>
    <property type="match status" value="1"/>
</dbReference>
<dbReference type="AlphaFoldDB" id="A0A086PBN6"/>
<feature type="region of interest" description="Disordered" evidence="3">
    <location>
        <begin position="37"/>
        <end position="56"/>
    </location>
</feature>
<dbReference type="CDD" id="cd00254">
    <property type="entry name" value="LT-like"/>
    <property type="match status" value="1"/>
</dbReference>
<protein>
    <submittedName>
        <fullName evidence="6">Lytic transglycosylase, catalytic</fullName>
    </submittedName>
</protein>
<evidence type="ECO:0000313" key="7">
    <source>
        <dbReference type="Proteomes" id="UP000024284"/>
    </source>
</evidence>
<dbReference type="EMBL" id="JFZA02000010">
    <property type="protein sequence ID" value="KFG90804.1"/>
    <property type="molecule type" value="Genomic_DNA"/>
</dbReference>
<dbReference type="Pfam" id="PF01464">
    <property type="entry name" value="SLT"/>
    <property type="match status" value="1"/>
</dbReference>
<dbReference type="Gene3D" id="1.10.530.10">
    <property type="match status" value="1"/>
</dbReference>
<dbReference type="PATRIC" id="fig|1219045.3.peg.1367"/>
<name>A0A086PBN6_SPHHM</name>
<dbReference type="SUPFAM" id="SSF53955">
    <property type="entry name" value="Lysozyme-like"/>
    <property type="match status" value="1"/>
</dbReference>
<feature type="chain" id="PRO_5001813345" evidence="4">
    <location>
        <begin position="22"/>
        <end position="301"/>
    </location>
</feature>
<comment type="similarity">
    <text evidence="1">Belongs to the transglycosylase Slt family.</text>
</comment>
<dbReference type="InterPro" id="IPR023346">
    <property type="entry name" value="Lysozyme-like_dom_sf"/>
</dbReference>
<dbReference type="RefSeq" id="WP_231567958.1">
    <property type="nucleotide sequence ID" value="NZ_BCZD01000038.1"/>
</dbReference>
<evidence type="ECO:0000256" key="4">
    <source>
        <dbReference type="SAM" id="SignalP"/>
    </source>
</evidence>
<evidence type="ECO:0000313" key="6">
    <source>
        <dbReference type="EMBL" id="KFG90804.1"/>
    </source>
</evidence>
<accession>A0A086PBN6</accession>
<feature type="signal peptide" evidence="4">
    <location>
        <begin position="1"/>
        <end position="21"/>
    </location>
</feature>